<accession>A0ABS9BDA5</accession>
<gene>
    <name evidence="1" type="ORF">L0U88_03440</name>
</gene>
<evidence type="ECO:0000313" key="2">
    <source>
        <dbReference type="Proteomes" id="UP001200145"/>
    </source>
</evidence>
<sequence length="129" mass="14700">MKLLHNIVTSVLLLVVLTGAMKNSLLLMYYQVDTTAFINTFCVNKDRPQLHCDGKCKLSQLLKEKERKEANETLVSLQAEYLLFQPTEKITLQIPTLQVADQPAPVAVYSNLYQFQFLSRTDRPPQTIA</sequence>
<reference evidence="1 2" key="1">
    <citation type="submission" date="2022-01" db="EMBL/GenBank/DDBJ databases">
        <title>Flavihumibacter sp. nov., isolated from sediment of a river.</title>
        <authorList>
            <person name="Liu H."/>
        </authorList>
    </citation>
    <scope>NUCLEOTIDE SEQUENCE [LARGE SCALE GENOMIC DNA]</scope>
    <source>
        <strain evidence="1 2">RY-1</strain>
    </source>
</reference>
<keyword evidence="2" id="KW-1185">Reference proteome</keyword>
<dbReference type="Proteomes" id="UP001200145">
    <property type="component" value="Unassembled WGS sequence"/>
</dbReference>
<dbReference type="EMBL" id="JAKEVY010000001">
    <property type="protein sequence ID" value="MCF1713682.1"/>
    <property type="molecule type" value="Genomic_DNA"/>
</dbReference>
<name>A0ABS9BDA5_9BACT</name>
<comment type="caution">
    <text evidence="1">The sequence shown here is derived from an EMBL/GenBank/DDBJ whole genome shotgun (WGS) entry which is preliminary data.</text>
</comment>
<organism evidence="1 2">
    <name type="scientific">Flavihumibacter fluminis</name>
    <dbReference type="NCBI Taxonomy" id="2909236"/>
    <lineage>
        <taxon>Bacteria</taxon>
        <taxon>Pseudomonadati</taxon>
        <taxon>Bacteroidota</taxon>
        <taxon>Chitinophagia</taxon>
        <taxon>Chitinophagales</taxon>
        <taxon>Chitinophagaceae</taxon>
        <taxon>Flavihumibacter</taxon>
    </lineage>
</organism>
<proteinExistence type="predicted"/>
<dbReference type="RefSeq" id="WP_234864210.1">
    <property type="nucleotide sequence ID" value="NZ_JAKEVY010000001.1"/>
</dbReference>
<protein>
    <submittedName>
        <fullName evidence="1">Uncharacterized protein</fullName>
    </submittedName>
</protein>
<evidence type="ECO:0000313" key="1">
    <source>
        <dbReference type="EMBL" id="MCF1713682.1"/>
    </source>
</evidence>